<reference evidence="1 2" key="1">
    <citation type="journal article" date="2022" name="Plant J.">
        <title>Chromosome-level genome of Camellia lanceoleosa provides a valuable resource for understanding genome evolution and self-incompatibility.</title>
        <authorList>
            <person name="Gong W."/>
            <person name="Xiao S."/>
            <person name="Wang L."/>
            <person name="Liao Z."/>
            <person name="Chang Y."/>
            <person name="Mo W."/>
            <person name="Hu G."/>
            <person name="Li W."/>
            <person name="Zhao G."/>
            <person name="Zhu H."/>
            <person name="Hu X."/>
            <person name="Ji K."/>
            <person name="Xiang X."/>
            <person name="Song Q."/>
            <person name="Yuan D."/>
            <person name="Jin S."/>
            <person name="Zhang L."/>
        </authorList>
    </citation>
    <scope>NUCLEOTIDE SEQUENCE [LARGE SCALE GENOMIC DNA]</scope>
    <source>
        <strain evidence="1">SQ_2022a</strain>
    </source>
</reference>
<gene>
    <name evidence="1" type="ORF">LOK49_LG09G01149</name>
</gene>
<proteinExistence type="predicted"/>
<sequence>MPDGGSSGDSERPYLGEGISVNSSSPILGLDINGLPSKEAASKVIEWVEKIGNGNKMGDGRQEREFGGVFSFYDSIQLILCETCLLLSELQVEGLAICSATLLGGEPIPVVFLKDTSEGVPLLESELPFALPELDDFTSLGEENHHFQNQFLGIGALLMCMSQCEHAVLHLLYSVLRHKVLYDIGVVSTKEPFKCVINQGIILGEVQYMACRDSDGNFIAADSIDVMKSGDSFVLKDNPKIRLIARAHKMSKSRGNVVNTDDVVFEYGADSLRLYEMFMGPFRASKAWNTCGIEGVHRFLGRVWRLIVGSSLPNGTFRDGTVAIDNEPLLEQLCSLHKCIDKVTEEIEGTWFNTGISAMMEFINAAYKWDKLPRWVDVTPSSISISYKLPCHENQVMLCNDVDMENMFSIARSIGVTHINVVIDSQNEVDDFNQGTQFSGTMSANHLDPDSEPFTVEGGVVLSGRAPALSSQLSVNSSPADLFRTHRSLQIRSPRISAKEMEGFNMEVSNPSSSSVCLCVRATEASGEQKTRWYIINLNEATSILGLCDKENVKKMEKEAKRRAYLFKKISGMFISGGKVEEMEEFFSTPLTPVCETPNMALGCFWTTLGSVVYWFGSERGSHKVKYWDLADIQKGMEVAPPMISRRSCGKAVAIDGKIYVFGGTKPWGGSSTNCSSEAWAEVFDASNNEWKPLKQPSFRVPSMYLFLLPMHNEKIIIVGSLCERGLYAYHVCQDSWDVVDEKFELISPYCGPALAGHTLYWVGGDDIIHAYDLNEKKYFCGRIHFWALKQVLLLLRDDRCFPLLFFHLHDEMFCLIWEGLEYAAGRHRSVLVVHQFCVSKRIKRGVLGLSVKPFSTEYYLPDGIIFQSYDGIVLNTGGMGAPSGSH</sequence>
<keyword evidence="2" id="KW-1185">Reference proteome</keyword>
<name>A0ACC0GFH7_9ERIC</name>
<organism evidence="1 2">
    <name type="scientific">Camellia lanceoleosa</name>
    <dbReference type="NCBI Taxonomy" id="1840588"/>
    <lineage>
        <taxon>Eukaryota</taxon>
        <taxon>Viridiplantae</taxon>
        <taxon>Streptophyta</taxon>
        <taxon>Embryophyta</taxon>
        <taxon>Tracheophyta</taxon>
        <taxon>Spermatophyta</taxon>
        <taxon>Magnoliopsida</taxon>
        <taxon>eudicotyledons</taxon>
        <taxon>Gunneridae</taxon>
        <taxon>Pentapetalae</taxon>
        <taxon>asterids</taxon>
        <taxon>Ericales</taxon>
        <taxon>Theaceae</taxon>
        <taxon>Camellia</taxon>
    </lineage>
</organism>
<comment type="caution">
    <text evidence="1">The sequence shown here is derived from an EMBL/GenBank/DDBJ whole genome shotgun (WGS) entry which is preliminary data.</text>
</comment>
<dbReference type="Proteomes" id="UP001060215">
    <property type="component" value="Chromosome 8"/>
</dbReference>
<protein>
    <submittedName>
        <fullName evidence="1">Uncharacterized protein</fullName>
    </submittedName>
</protein>
<evidence type="ECO:0000313" key="2">
    <source>
        <dbReference type="Proteomes" id="UP001060215"/>
    </source>
</evidence>
<accession>A0ACC0GFH7</accession>
<evidence type="ECO:0000313" key="1">
    <source>
        <dbReference type="EMBL" id="KAI7999197.1"/>
    </source>
</evidence>
<dbReference type="EMBL" id="CM045765">
    <property type="protein sequence ID" value="KAI7999197.1"/>
    <property type="molecule type" value="Genomic_DNA"/>
</dbReference>